<sequence length="75" mass="7964">MKAILFGTGGIAGNRALAAMTAAERRLSAAGGSINFAMIEAGGVQIGRPQQTDQSNVIRTPLLLIQHEFLRSELR</sequence>
<protein>
    <submittedName>
        <fullName evidence="1">Uncharacterized protein</fullName>
    </submittedName>
</protein>
<evidence type="ECO:0000313" key="1">
    <source>
        <dbReference type="EMBL" id="KAA1184753.1"/>
    </source>
</evidence>
<dbReference type="EMBL" id="VNIP01000003">
    <property type="protein sequence ID" value="KAA1184753.1"/>
    <property type="molecule type" value="Genomic_DNA"/>
</dbReference>
<organism evidence="1 2">
    <name type="scientific">Rhizobium tropici</name>
    <dbReference type="NCBI Taxonomy" id="398"/>
    <lineage>
        <taxon>Bacteria</taxon>
        <taxon>Pseudomonadati</taxon>
        <taxon>Pseudomonadota</taxon>
        <taxon>Alphaproteobacteria</taxon>
        <taxon>Hyphomicrobiales</taxon>
        <taxon>Rhizobiaceae</taxon>
        <taxon>Rhizobium/Agrobacterium group</taxon>
        <taxon>Rhizobium</taxon>
    </lineage>
</organism>
<evidence type="ECO:0000313" key="2">
    <source>
        <dbReference type="Proteomes" id="UP000323608"/>
    </source>
</evidence>
<accession>A0A5B0WCW3</accession>
<dbReference type="OrthoDB" id="9919531at2"/>
<name>A0A5B0WCW3_RHITR</name>
<dbReference type="Proteomes" id="UP000323608">
    <property type="component" value="Unassembled WGS sequence"/>
</dbReference>
<reference evidence="1 2" key="1">
    <citation type="submission" date="2019-07" db="EMBL/GenBank/DDBJ databases">
        <title>The Draft Genome Sequence of Rhizobium tropici SARCC-755 Associated with Superior Nodulation on Pigeonpea (Cajanus cajan (L.) Millsp.).</title>
        <authorList>
            <person name="Bopape F.L."/>
            <person name="Hassen A.I."/>
            <person name="Swanevelder Z.H."/>
            <person name="Gwata E.T."/>
        </authorList>
    </citation>
    <scope>NUCLEOTIDE SEQUENCE [LARGE SCALE GENOMIC DNA]</scope>
    <source>
        <strain evidence="1 2">SARCC-755</strain>
    </source>
</reference>
<gene>
    <name evidence="1" type="ORF">FP026_05125</name>
</gene>
<proteinExistence type="predicted"/>
<dbReference type="AlphaFoldDB" id="A0A5B0WCW3"/>
<comment type="caution">
    <text evidence="1">The sequence shown here is derived from an EMBL/GenBank/DDBJ whole genome shotgun (WGS) entry which is preliminary data.</text>
</comment>